<evidence type="ECO:0008006" key="3">
    <source>
        <dbReference type="Google" id="ProtNLM"/>
    </source>
</evidence>
<evidence type="ECO:0000313" key="1">
    <source>
        <dbReference type="EMBL" id="MBL6454518.1"/>
    </source>
</evidence>
<name>A0ABS1UYI3_9PROT</name>
<proteinExistence type="predicted"/>
<organism evidence="1 2">
    <name type="scientific">Belnapia mucosa</name>
    <dbReference type="NCBI Taxonomy" id="2804532"/>
    <lineage>
        <taxon>Bacteria</taxon>
        <taxon>Pseudomonadati</taxon>
        <taxon>Pseudomonadota</taxon>
        <taxon>Alphaproteobacteria</taxon>
        <taxon>Acetobacterales</taxon>
        <taxon>Roseomonadaceae</taxon>
        <taxon>Belnapia</taxon>
    </lineage>
</organism>
<accession>A0ABS1UYI3</accession>
<dbReference type="InterPro" id="IPR029063">
    <property type="entry name" value="SAM-dependent_MTases_sf"/>
</dbReference>
<evidence type="ECO:0000313" key="2">
    <source>
        <dbReference type="Proteomes" id="UP000606490"/>
    </source>
</evidence>
<dbReference type="EMBL" id="JAEUXJ010000001">
    <property type="protein sequence ID" value="MBL6454518.1"/>
    <property type="molecule type" value="Genomic_DNA"/>
</dbReference>
<comment type="caution">
    <text evidence="1">The sequence shown here is derived from an EMBL/GenBank/DDBJ whole genome shotgun (WGS) entry which is preliminary data.</text>
</comment>
<keyword evidence="2" id="KW-1185">Reference proteome</keyword>
<dbReference type="Gene3D" id="3.40.50.150">
    <property type="entry name" value="Vaccinia Virus protein VP39"/>
    <property type="match status" value="1"/>
</dbReference>
<reference evidence="1 2" key="1">
    <citation type="submission" date="2021-01" db="EMBL/GenBank/DDBJ databases">
        <title>Belnapia mucosa sp. nov. and Belnapia arida sp. nov., isolated from the Tabernas Desert (Almeria, Spain).</title>
        <authorList>
            <person name="Molina-Menor E."/>
            <person name="Vidal-Verdu A."/>
            <person name="Calonge A."/>
            <person name="Satari L."/>
            <person name="Pereto Magraner J."/>
            <person name="Porcar Miralles M."/>
        </authorList>
    </citation>
    <scope>NUCLEOTIDE SEQUENCE [LARGE SCALE GENOMIC DNA]</scope>
    <source>
        <strain evidence="1 2">T6</strain>
    </source>
</reference>
<dbReference type="RefSeq" id="WP_202824213.1">
    <property type="nucleotide sequence ID" value="NZ_JAEUXJ010000001.1"/>
</dbReference>
<dbReference type="Proteomes" id="UP000606490">
    <property type="component" value="Unassembled WGS sequence"/>
</dbReference>
<protein>
    <recommendedName>
        <fullName evidence="3">Methyltransferase domain-containing protein</fullName>
    </recommendedName>
</protein>
<gene>
    <name evidence="1" type="ORF">JMJ55_04225</name>
</gene>
<sequence length="194" mass="20423">MDPLPPAMTPAEQALLAAAAADRRAGLEFGCGGSTGLLLRAGLPRLLSVDSDRAWLERLGQDAACAEALTAGRLRLLHVDIGPTGAWGWPADASHLPRWPAYWRDPWDAAGEVDLVLVDGRFRVAAALAGAPRLAPGAALLVHDFWPRVAYHAPLLRHYDLAGSAGTLALLAPRRPLDAAMLAADLAAHGFDPA</sequence>